<proteinExistence type="predicted"/>
<evidence type="ECO:0000313" key="8">
    <source>
        <dbReference type="Proteomes" id="UP000185766"/>
    </source>
</evidence>
<dbReference type="InterPro" id="IPR012340">
    <property type="entry name" value="NA-bd_OB-fold"/>
</dbReference>
<reference evidence="7 8" key="1">
    <citation type="submission" date="2016-10" db="EMBL/GenBank/DDBJ databases">
        <authorList>
            <person name="de Groot N.N."/>
        </authorList>
    </citation>
    <scope>NUCLEOTIDE SEQUENCE [LARGE SCALE GENOMIC DNA]</scope>
    <source>
        <strain evidence="7 8">JCM 19513</strain>
    </source>
</reference>
<evidence type="ECO:0000256" key="2">
    <source>
        <dbReference type="ARBA" id="ARBA00022692"/>
    </source>
</evidence>
<evidence type="ECO:0000259" key="6">
    <source>
        <dbReference type="Pfam" id="PF01957"/>
    </source>
</evidence>
<evidence type="ECO:0000256" key="1">
    <source>
        <dbReference type="ARBA" id="ARBA00004141"/>
    </source>
</evidence>
<feature type="transmembrane region" description="Helical" evidence="5">
    <location>
        <begin position="56"/>
        <end position="73"/>
    </location>
</feature>
<dbReference type="Pfam" id="PF01957">
    <property type="entry name" value="NfeD"/>
    <property type="match status" value="1"/>
</dbReference>
<sequence>MLDYLHTLSFWDWLGFGTLLLIIEVLGTGGYFLWLGLSAALIGVLTWLFPGLDWRGQFLLFAVMSVISGVLWWRQQKNNPTPSEQPGLNQRGTELLGRTFNLHEAIVEGRGKIKAGDTLWLVTGPDLPSGQAVKVTAINGVILTVHPAS</sequence>
<dbReference type="EMBL" id="FOAS01000003">
    <property type="protein sequence ID" value="SEK55197.1"/>
    <property type="molecule type" value="Genomic_DNA"/>
</dbReference>
<evidence type="ECO:0000256" key="3">
    <source>
        <dbReference type="ARBA" id="ARBA00022989"/>
    </source>
</evidence>
<keyword evidence="8" id="KW-1185">Reference proteome</keyword>
<protein>
    <recommendedName>
        <fullName evidence="6">NfeD-like C-terminal domain-containing protein</fullName>
    </recommendedName>
</protein>
<feature type="domain" description="NfeD-like C-terminal" evidence="6">
    <location>
        <begin position="94"/>
        <end position="147"/>
    </location>
</feature>
<comment type="subcellular location">
    <subcellularLocation>
        <location evidence="1">Membrane</location>
        <topology evidence="1">Multi-pass membrane protein</topology>
    </subcellularLocation>
</comment>
<feature type="transmembrane region" description="Helical" evidence="5">
    <location>
        <begin position="6"/>
        <end position="26"/>
    </location>
</feature>
<dbReference type="SUPFAM" id="SSF103473">
    <property type="entry name" value="MFS general substrate transporter"/>
    <property type="match status" value="1"/>
</dbReference>
<keyword evidence="2 5" id="KW-0812">Transmembrane</keyword>
<name>A0A1H7I000_9GAMM</name>
<keyword evidence="4 5" id="KW-0472">Membrane</keyword>
<keyword evidence="3 5" id="KW-1133">Transmembrane helix</keyword>
<dbReference type="InterPro" id="IPR002810">
    <property type="entry name" value="NfeD-like_C"/>
</dbReference>
<dbReference type="Gene3D" id="2.40.50.140">
    <property type="entry name" value="Nucleic acid-binding proteins"/>
    <property type="match status" value="1"/>
</dbReference>
<evidence type="ECO:0000256" key="5">
    <source>
        <dbReference type="SAM" id="Phobius"/>
    </source>
</evidence>
<gene>
    <name evidence="7" type="ORF">SAMN05216214_103129</name>
</gene>
<dbReference type="OrthoDB" id="9810336at2"/>
<dbReference type="Proteomes" id="UP000185766">
    <property type="component" value="Unassembled WGS sequence"/>
</dbReference>
<accession>A0A1H7I000</accession>
<dbReference type="PANTHER" id="PTHR33507:SF3">
    <property type="entry name" value="INNER MEMBRANE PROTEIN YBBJ"/>
    <property type="match status" value="1"/>
</dbReference>
<evidence type="ECO:0000256" key="4">
    <source>
        <dbReference type="ARBA" id="ARBA00023136"/>
    </source>
</evidence>
<dbReference type="AlphaFoldDB" id="A0A1H7I000"/>
<dbReference type="InterPro" id="IPR036259">
    <property type="entry name" value="MFS_trans_sf"/>
</dbReference>
<evidence type="ECO:0000313" key="7">
    <source>
        <dbReference type="EMBL" id="SEK55197.1"/>
    </source>
</evidence>
<dbReference type="InterPro" id="IPR052165">
    <property type="entry name" value="Membrane_assoc_protease"/>
</dbReference>
<dbReference type="STRING" id="1429083.GCA_001885685_01714"/>
<organism evidence="7 8">
    <name type="scientific">Atopomonas hussainii</name>
    <dbReference type="NCBI Taxonomy" id="1429083"/>
    <lineage>
        <taxon>Bacteria</taxon>
        <taxon>Pseudomonadati</taxon>
        <taxon>Pseudomonadota</taxon>
        <taxon>Gammaproteobacteria</taxon>
        <taxon>Pseudomonadales</taxon>
        <taxon>Pseudomonadaceae</taxon>
        <taxon>Atopomonas</taxon>
    </lineage>
</organism>
<dbReference type="RefSeq" id="WP_071870943.1">
    <property type="nucleotide sequence ID" value="NZ_FOAS01000003.1"/>
</dbReference>
<dbReference type="PANTHER" id="PTHR33507">
    <property type="entry name" value="INNER MEMBRANE PROTEIN YBBJ"/>
    <property type="match status" value="1"/>
</dbReference>
<dbReference type="GO" id="GO:0005886">
    <property type="term" value="C:plasma membrane"/>
    <property type="evidence" value="ECO:0007669"/>
    <property type="project" value="TreeGrafter"/>
</dbReference>